<dbReference type="RefSeq" id="WP_204497201.1">
    <property type="nucleotide sequence ID" value="NZ_JAFBDR010000001.1"/>
</dbReference>
<protein>
    <submittedName>
        <fullName evidence="1">Arginine utilization protein RocB</fullName>
    </submittedName>
</protein>
<proteinExistence type="predicted"/>
<dbReference type="InterPro" id="IPR012166">
    <property type="entry name" value="Uncharacterised_RocB"/>
</dbReference>
<evidence type="ECO:0000313" key="2">
    <source>
        <dbReference type="Proteomes" id="UP001296943"/>
    </source>
</evidence>
<gene>
    <name evidence="1" type="ORF">JOC48_000220</name>
</gene>
<dbReference type="InterPro" id="IPR050072">
    <property type="entry name" value="Peptidase_M20A"/>
</dbReference>
<organism evidence="1 2">
    <name type="scientific">Aquibacillus albus</name>
    <dbReference type="NCBI Taxonomy" id="1168171"/>
    <lineage>
        <taxon>Bacteria</taxon>
        <taxon>Bacillati</taxon>
        <taxon>Bacillota</taxon>
        <taxon>Bacilli</taxon>
        <taxon>Bacillales</taxon>
        <taxon>Bacillaceae</taxon>
        <taxon>Aquibacillus</taxon>
    </lineage>
</organism>
<dbReference type="InterPro" id="IPR002933">
    <property type="entry name" value="Peptidase_M20"/>
</dbReference>
<dbReference type="PANTHER" id="PTHR43808">
    <property type="entry name" value="ACETYLORNITHINE DEACETYLASE"/>
    <property type="match status" value="1"/>
</dbReference>
<dbReference type="Gene3D" id="3.40.630.10">
    <property type="entry name" value="Zn peptidases"/>
    <property type="match status" value="1"/>
</dbReference>
<dbReference type="Proteomes" id="UP001296943">
    <property type="component" value="Unassembled WGS sequence"/>
</dbReference>
<accession>A0ABS2MV26</accession>
<sequence length="533" mass="60625">MKWQSKQELKELLCSLVNFPSITGSESEVTISEYLYSLLTDLEYFKIHPDNVNLHALDDGRKLLTALVKQEAVSETVILLSHFDVVSTDDYGSLKNYAFDPELLTETLLKQIEILPSHVQRDLQNGEWLFGRGTMDMKAGIAVHLSMIEKAIKGEFKGNILMVSVPDEEVESLGMLTALPIVERLQSERELNYIGCINGEPTFSKYPGDDQYYLYTGSIGKVLPGFFCYGKETHVGEPFAGLNANLMVSYLAQEIELNEAFIEKVGDEVTPPPVSLMQRDLKSSYSVQTPTTAVSMYNVLYLKQSIEEIHQKLRIAANKASDLIRDHFQEKAKRFSTYNPAFANRNMDVHVFTYEELYTIAVNRFGEETMRQRQDDLYDESDTNFPLLQLEDLASLCKDLAPMIVLFYSFPFYPSVSSHADCKIKDIVSKVQTYAKDKFKISIEEVEYFPGMSDLSYIGPISSGSDLSIFNKNVPTDGLFERNTDDINSVRVPIINIGPLGRDPHQWTERLELTFSFERLPEILTYTIHCMFD</sequence>
<comment type="caution">
    <text evidence="1">The sequence shown here is derived from an EMBL/GenBank/DDBJ whole genome shotgun (WGS) entry which is preliminary data.</text>
</comment>
<dbReference type="Pfam" id="PF01546">
    <property type="entry name" value="Peptidase_M20"/>
    <property type="match status" value="1"/>
</dbReference>
<dbReference type="SUPFAM" id="SSF53187">
    <property type="entry name" value="Zn-dependent exopeptidases"/>
    <property type="match status" value="1"/>
</dbReference>
<evidence type="ECO:0000313" key="1">
    <source>
        <dbReference type="EMBL" id="MBM7569751.1"/>
    </source>
</evidence>
<dbReference type="PIRSF" id="PIRSF010386">
    <property type="entry name" value="RocB"/>
    <property type="match status" value="1"/>
</dbReference>
<dbReference type="PANTHER" id="PTHR43808:SF27">
    <property type="entry name" value="PROTEIN ROCB"/>
    <property type="match status" value="1"/>
</dbReference>
<dbReference type="EMBL" id="JAFBDR010000001">
    <property type="protein sequence ID" value="MBM7569751.1"/>
    <property type="molecule type" value="Genomic_DNA"/>
</dbReference>
<keyword evidence="2" id="KW-1185">Reference proteome</keyword>
<name>A0ABS2MV26_9BACI</name>
<reference evidence="1 2" key="1">
    <citation type="submission" date="2021-01" db="EMBL/GenBank/DDBJ databases">
        <title>Genomic Encyclopedia of Type Strains, Phase IV (KMG-IV): sequencing the most valuable type-strain genomes for metagenomic binning, comparative biology and taxonomic classification.</title>
        <authorList>
            <person name="Goeker M."/>
        </authorList>
    </citation>
    <scope>NUCLEOTIDE SEQUENCE [LARGE SCALE GENOMIC DNA]</scope>
    <source>
        <strain evidence="1 2">DSM 23711</strain>
    </source>
</reference>